<dbReference type="SUPFAM" id="SSF57903">
    <property type="entry name" value="FYVE/PHD zinc finger"/>
    <property type="match status" value="1"/>
</dbReference>
<dbReference type="GO" id="GO:0005737">
    <property type="term" value="C:cytoplasm"/>
    <property type="evidence" value="ECO:0007669"/>
    <property type="project" value="TreeGrafter"/>
</dbReference>
<reference evidence="5" key="1">
    <citation type="submission" date="2021-02" db="EMBL/GenBank/DDBJ databases">
        <authorList>
            <person name="Nowell W R."/>
        </authorList>
    </citation>
    <scope>NUCLEOTIDE SEQUENCE</scope>
</reference>
<proteinExistence type="predicted"/>
<dbReference type="AlphaFoldDB" id="A0A821MGA1"/>
<dbReference type="InterPro" id="IPR013083">
    <property type="entry name" value="Znf_RING/FYVE/PHD"/>
</dbReference>
<dbReference type="PANTHER" id="PTHR45956">
    <property type="entry name" value="RUN AND FYVE DOMAIN-CONTAINING PROTEIN 2-LIKE PROTEIN"/>
    <property type="match status" value="1"/>
</dbReference>
<dbReference type="Gene3D" id="3.30.40.10">
    <property type="entry name" value="Zinc/RING finger domain, C3HC4 (zinc finger)"/>
    <property type="match status" value="1"/>
</dbReference>
<dbReference type="SMART" id="SM00593">
    <property type="entry name" value="RUN"/>
    <property type="match status" value="1"/>
</dbReference>
<accession>A0A821MGA1</accession>
<dbReference type="PANTHER" id="PTHR45956:SF6">
    <property type="entry name" value="RUN DOMAIN-CONTAINING PROTEIN"/>
    <property type="match status" value="1"/>
</dbReference>
<comment type="caution">
    <text evidence="5">The sequence shown here is derived from an EMBL/GenBank/DDBJ whole genome shotgun (WGS) entry which is preliminary data.</text>
</comment>
<dbReference type="EMBL" id="CAJOBR010004109">
    <property type="protein sequence ID" value="CAF4767474.1"/>
    <property type="molecule type" value="Genomic_DNA"/>
</dbReference>
<protein>
    <recommendedName>
        <fullName evidence="4">RUN domain-containing protein</fullName>
    </recommendedName>
</protein>
<evidence type="ECO:0000259" key="4">
    <source>
        <dbReference type="PROSITE" id="PS50826"/>
    </source>
</evidence>
<feature type="domain" description="RUN" evidence="4">
    <location>
        <begin position="313"/>
        <end position="440"/>
    </location>
</feature>
<dbReference type="PROSITE" id="PS50826">
    <property type="entry name" value="RUN"/>
    <property type="match status" value="1"/>
</dbReference>
<feature type="compositionally biased region" description="Basic and acidic residues" evidence="3">
    <location>
        <begin position="516"/>
        <end position="526"/>
    </location>
</feature>
<dbReference type="InterPro" id="IPR037213">
    <property type="entry name" value="Run_dom_sf"/>
</dbReference>
<dbReference type="Gene3D" id="1.20.58.900">
    <property type="match status" value="1"/>
</dbReference>
<dbReference type="InterPro" id="IPR011011">
    <property type="entry name" value="Znf_FYVE_PHD"/>
</dbReference>
<dbReference type="InterPro" id="IPR047335">
    <property type="entry name" value="RUFY1-3"/>
</dbReference>
<organism evidence="5 6">
    <name type="scientific">Rotaria socialis</name>
    <dbReference type="NCBI Taxonomy" id="392032"/>
    <lineage>
        <taxon>Eukaryota</taxon>
        <taxon>Metazoa</taxon>
        <taxon>Spiralia</taxon>
        <taxon>Gnathifera</taxon>
        <taxon>Rotifera</taxon>
        <taxon>Eurotatoria</taxon>
        <taxon>Bdelloidea</taxon>
        <taxon>Philodinida</taxon>
        <taxon>Philodinidae</taxon>
        <taxon>Rotaria</taxon>
    </lineage>
</organism>
<gene>
    <name evidence="5" type="ORF">QYT958_LOCUS21972</name>
</gene>
<evidence type="ECO:0000313" key="5">
    <source>
        <dbReference type="EMBL" id="CAF4767474.1"/>
    </source>
</evidence>
<evidence type="ECO:0000256" key="2">
    <source>
        <dbReference type="SAM" id="Coils"/>
    </source>
</evidence>
<dbReference type="SUPFAM" id="SSF140741">
    <property type="entry name" value="RUN domain-like"/>
    <property type="match status" value="1"/>
</dbReference>
<evidence type="ECO:0000256" key="1">
    <source>
        <dbReference type="ARBA" id="ARBA00023054"/>
    </source>
</evidence>
<sequence>MSIFAFCGKHCCKFCKSTPQVQKQNGTVVTVNTAVDKKEKPFGYVDIYPGVRKADNTYNCPMLAIHLYRQAQLKAKTDESERTVIVDRRNPVKTHEDSKQIKEKNKFDAEVDIMMLPLEDIIRMSAKLEIEKAEQSDVKEEIIPEYGPGGNCCDTCCDSIRECCCSCQSKAKIAPSVTTKNIFLVNESNRNPTIEEINLPLPKQEEPCCSPFRCWCCRVKQLIGLVKRKNTSGEREARRVITVTIEYIKYSNLDTPSNTRLLSDGEQLAHYKQKFKLEEQLEFYLFMSTDLNASTFEVKKKDAEDFCRTVMQLKGMRDQYPSENELDQILNQSIKKTVDLWPIIDLISRKSTDTHLSEISTSSKEMTNVRTPLGRVRAWLRLALMQKHLADYFKILVEQKEELKELYEKDALLLSDQSIIIPGLLVGLNVLDFNLCLREATLDHPIETPIHYSLYLRERRLSSISSSNSHPPGAIKDPIDELDDFSMASAIRTRRTSVKDNDTAIDTDTASTESSDETKSDTASDKRLSSILDQKSYIEEINRSLQKTLVSLQNKLQTLEQTNKTLVESDAQQKARIEQLEEESTKLTSEKEHIQSSHQRKIDALTADIAVERETYNKSRTGFDSMYHELQKKYEDECTSKQKIESVYQAQLSQSNEFIESTKELEKDIEVKKVLYDRMKEENESLTEKLQIETTRNNEQEHQIQLKDKENQMLRQTINELETKCGQIFCEACVSTKLTLSGTNKPVRVCDACCKNVLAQCAVNGP</sequence>
<feature type="coiled-coil region" evidence="2">
    <location>
        <begin position="542"/>
        <end position="597"/>
    </location>
</feature>
<evidence type="ECO:0000256" key="3">
    <source>
        <dbReference type="SAM" id="MobiDB-lite"/>
    </source>
</evidence>
<dbReference type="InterPro" id="IPR004012">
    <property type="entry name" value="Run_dom"/>
</dbReference>
<name>A0A821MGA1_9BILA</name>
<feature type="region of interest" description="Disordered" evidence="3">
    <location>
        <begin position="502"/>
        <end position="526"/>
    </location>
</feature>
<evidence type="ECO:0000313" key="6">
    <source>
        <dbReference type="Proteomes" id="UP000663848"/>
    </source>
</evidence>
<dbReference type="Pfam" id="PF02759">
    <property type="entry name" value="RUN"/>
    <property type="match status" value="1"/>
</dbReference>
<dbReference type="Proteomes" id="UP000663848">
    <property type="component" value="Unassembled WGS sequence"/>
</dbReference>
<feature type="coiled-coil region" evidence="2">
    <location>
        <begin position="662"/>
        <end position="724"/>
    </location>
</feature>
<keyword evidence="1 2" id="KW-0175">Coiled coil</keyword>